<evidence type="ECO:0000256" key="3">
    <source>
        <dbReference type="ARBA" id="ARBA00022960"/>
    </source>
</evidence>
<keyword evidence="5 7" id="KW-0472">Membrane</keyword>
<name>A0A174ZR40_9FIRM</name>
<dbReference type="GO" id="GO:0032153">
    <property type="term" value="C:cell division site"/>
    <property type="evidence" value="ECO:0007669"/>
    <property type="project" value="TreeGrafter"/>
</dbReference>
<comment type="subcellular location">
    <subcellularLocation>
        <location evidence="1">Membrane</location>
        <topology evidence="1">Multi-pass membrane protein</topology>
    </subcellularLocation>
</comment>
<sequence length="542" mass="60892">MANIIIQVSKYLIIILMAAYTFSCFSIFTRSYEDEENKVLIRQDVLLFMIQITAFIAMYFATQDLRMMFIYGALAVIVMAVILLYNLIYPNVSRLVVNNMCMLITAGMIMITRLSAQSKSPYGIAIRQLVFVVVGIVFGLIVPVLIRKMTFLENWTYIYAAVGGVALLIVALFAATLGGAKLSFNIGPVSLQPSEFVKILFVFFVAASLNKSTEFKNVVVTTAIAAAHVLILVLSTDLGAALIFFIVYLIMLYVATRQPLYAIAGVAAGCGAAVVGYHLFSHIKIRVAAWQDPFAAYSEGGYQIAQSLFAIGSGGWFGTGLFRGQPDTIPVAETDLIFSAMTEEMGLIFTLCLILVCVSCYVMFLNIAMELRNFFYKLVALGLGTCYIFQVFLQIGGVTKFIPLTGVTLPFVSYGGSSLLSTMIMFGIIQGLYIVREDEEAEEEHQIEMQRARQRNRSRQNERHRQSSSNAKSGRSRQDGRDRRREYDGDNRDRARQRERDLRNESGRTTGKKTTKSRPRFEDVPEQRQQRQRRTRSEQRVR</sequence>
<dbReference type="PANTHER" id="PTHR30474">
    <property type="entry name" value="CELL CYCLE PROTEIN"/>
    <property type="match status" value="1"/>
</dbReference>
<keyword evidence="8" id="KW-0132">Cell division</keyword>
<feature type="transmembrane region" description="Helical" evidence="7">
    <location>
        <begin position="260"/>
        <end position="280"/>
    </location>
</feature>
<protein>
    <submittedName>
        <fullName evidence="8">Cell division protein FtsW</fullName>
    </submittedName>
</protein>
<keyword evidence="2 7" id="KW-0812">Transmembrane</keyword>
<evidence type="ECO:0000256" key="5">
    <source>
        <dbReference type="ARBA" id="ARBA00023136"/>
    </source>
</evidence>
<feature type="transmembrane region" description="Helical" evidence="7">
    <location>
        <begin position="128"/>
        <end position="146"/>
    </location>
</feature>
<feature type="compositionally biased region" description="Basic and acidic residues" evidence="6">
    <location>
        <begin position="519"/>
        <end position="542"/>
    </location>
</feature>
<dbReference type="GO" id="GO:0008360">
    <property type="term" value="P:regulation of cell shape"/>
    <property type="evidence" value="ECO:0007669"/>
    <property type="project" value="UniProtKB-KW"/>
</dbReference>
<feature type="transmembrane region" description="Helical" evidence="7">
    <location>
        <begin position="68"/>
        <end position="89"/>
    </location>
</feature>
<dbReference type="AlphaFoldDB" id="A0A174ZR40"/>
<feature type="transmembrane region" description="Helical" evidence="7">
    <location>
        <begin position="374"/>
        <end position="393"/>
    </location>
</feature>
<evidence type="ECO:0000256" key="1">
    <source>
        <dbReference type="ARBA" id="ARBA00004141"/>
    </source>
</evidence>
<feature type="transmembrane region" description="Helical" evidence="7">
    <location>
        <begin position="196"/>
        <end position="213"/>
    </location>
</feature>
<feature type="transmembrane region" description="Helical" evidence="7">
    <location>
        <begin position="95"/>
        <end position="116"/>
    </location>
</feature>
<evidence type="ECO:0000256" key="7">
    <source>
        <dbReference type="SAM" id="Phobius"/>
    </source>
</evidence>
<feature type="transmembrane region" description="Helical" evidence="7">
    <location>
        <begin position="345"/>
        <end position="367"/>
    </location>
</feature>
<dbReference type="Proteomes" id="UP000078383">
    <property type="component" value="Unassembled WGS sequence"/>
</dbReference>
<dbReference type="GO" id="GO:0005886">
    <property type="term" value="C:plasma membrane"/>
    <property type="evidence" value="ECO:0007669"/>
    <property type="project" value="TreeGrafter"/>
</dbReference>
<dbReference type="Pfam" id="PF01098">
    <property type="entry name" value="FTSW_RODA_SPOVE"/>
    <property type="match status" value="1"/>
</dbReference>
<evidence type="ECO:0000313" key="8">
    <source>
        <dbReference type="EMBL" id="CUQ88482.1"/>
    </source>
</evidence>
<proteinExistence type="predicted"/>
<feature type="compositionally biased region" description="Basic and acidic residues" evidence="6">
    <location>
        <begin position="476"/>
        <end position="506"/>
    </location>
</feature>
<gene>
    <name evidence="8" type="primary">ftsW_3</name>
    <name evidence="8" type="ORF">ERS852502_01788</name>
</gene>
<keyword evidence="8" id="KW-0131">Cell cycle</keyword>
<feature type="region of interest" description="Disordered" evidence="6">
    <location>
        <begin position="444"/>
        <end position="542"/>
    </location>
</feature>
<feature type="transmembrane region" description="Helical" evidence="7">
    <location>
        <begin position="12"/>
        <end position="28"/>
    </location>
</feature>
<organism evidence="8 9">
    <name type="scientific">[Ruminococcus] torques</name>
    <dbReference type="NCBI Taxonomy" id="33039"/>
    <lineage>
        <taxon>Bacteria</taxon>
        <taxon>Bacillati</taxon>
        <taxon>Bacillota</taxon>
        <taxon>Clostridia</taxon>
        <taxon>Lachnospirales</taxon>
        <taxon>Lachnospiraceae</taxon>
        <taxon>Mediterraneibacter</taxon>
    </lineage>
</organism>
<feature type="transmembrane region" description="Helical" evidence="7">
    <location>
        <begin position="40"/>
        <end position="61"/>
    </location>
</feature>
<evidence type="ECO:0000256" key="2">
    <source>
        <dbReference type="ARBA" id="ARBA00022692"/>
    </source>
</evidence>
<dbReference type="EMBL" id="CZBX01000007">
    <property type="protein sequence ID" value="CUQ88482.1"/>
    <property type="molecule type" value="Genomic_DNA"/>
</dbReference>
<evidence type="ECO:0000256" key="4">
    <source>
        <dbReference type="ARBA" id="ARBA00022989"/>
    </source>
</evidence>
<dbReference type="RefSeq" id="WP_055172567.1">
    <property type="nucleotide sequence ID" value="NZ_CZBX01000007.1"/>
</dbReference>
<evidence type="ECO:0000256" key="6">
    <source>
        <dbReference type="SAM" id="MobiDB-lite"/>
    </source>
</evidence>
<evidence type="ECO:0000313" key="9">
    <source>
        <dbReference type="Proteomes" id="UP000078383"/>
    </source>
</evidence>
<feature type="transmembrane region" description="Helical" evidence="7">
    <location>
        <begin position="158"/>
        <end position="184"/>
    </location>
</feature>
<feature type="transmembrane region" description="Helical" evidence="7">
    <location>
        <begin position="225"/>
        <end position="253"/>
    </location>
</feature>
<dbReference type="InterPro" id="IPR001182">
    <property type="entry name" value="FtsW/RodA"/>
</dbReference>
<dbReference type="PANTHER" id="PTHR30474:SF3">
    <property type="entry name" value="PEPTIDOGLYCAN GLYCOSYLTRANSFERASE RODA"/>
    <property type="match status" value="1"/>
</dbReference>
<dbReference type="OrthoDB" id="9812661at2"/>
<keyword evidence="4 7" id="KW-1133">Transmembrane helix</keyword>
<keyword evidence="3" id="KW-0133">Cell shape</keyword>
<reference evidence="8 9" key="1">
    <citation type="submission" date="2015-09" db="EMBL/GenBank/DDBJ databases">
        <authorList>
            <consortium name="Pathogen Informatics"/>
        </authorList>
    </citation>
    <scope>NUCLEOTIDE SEQUENCE [LARGE SCALE GENOMIC DNA]</scope>
    <source>
        <strain evidence="8 9">2789STDY5834889</strain>
    </source>
</reference>
<dbReference type="GO" id="GO:0051301">
    <property type="term" value="P:cell division"/>
    <property type="evidence" value="ECO:0007669"/>
    <property type="project" value="UniProtKB-KW"/>
</dbReference>
<dbReference type="GO" id="GO:0015648">
    <property type="term" value="F:lipid-linked peptidoglycan transporter activity"/>
    <property type="evidence" value="ECO:0007669"/>
    <property type="project" value="TreeGrafter"/>
</dbReference>
<accession>A0A174ZR40</accession>
<feature type="transmembrane region" description="Helical" evidence="7">
    <location>
        <begin position="413"/>
        <end position="435"/>
    </location>
</feature>